<dbReference type="GO" id="GO:0000398">
    <property type="term" value="P:mRNA splicing, via spliceosome"/>
    <property type="evidence" value="ECO:0000318"/>
    <property type="project" value="GO_Central"/>
</dbReference>
<dbReference type="GO" id="GO:0005685">
    <property type="term" value="C:U1 snRNP"/>
    <property type="evidence" value="ECO:0000318"/>
    <property type="project" value="GO_Central"/>
</dbReference>
<dbReference type="EMBL" id="AYRZ02000390">
    <property type="protein sequence ID" value="PHT60974.1"/>
    <property type="molecule type" value="Genomic_DNA"/>
</dbReference>
<dbReference type="PANTHER" id="PTHR34723:SF8">
    <property type="entry name" value="PROTEIN CBG17025"/>
    <property type="match status" value="1"/>
</dbReference>
<organism evidence="1 2">
    <name type="scientific">Capsicum annuum</name>
    <name type="common">Capsicum pepper</name>
    <dbReference type="NCBI Taxonomy" id="4072"/>
    <lineage>
        <taxon>Eukaryota</taxon>
        <taxon>Viridiplantae</taxon>
        <taxon>Streptophyta</taxon>
        <taxon>Embryophyta</taxon>
        <taxon>Tracheophyta</taxon>
        <taxon>Spermatophyta</taxon>
        <taxon>Magnoliopsida</taxon>
        <taxon>eudicotyledons</taxon>
        <taxon>Gunneridae</taxon>
        <taxon>Pentapetalae</taxon>
        <taxon>asterids</taxon>
        <taxon>lamiids</taxon>
        <taxon>Solanales</taxon>
        <taxon>Solanaceae</taxon>
        <taxon>Solanoideae</taxon>
        <taxon>Capsiceae</taxon>
        <taxon>Capsicum</taxon>
    </lineage>
</organism>
<sequence>MLLQYLDDKSQIKDAVRMVEIGLTSAWTLDDFKVAIAKYISSPPIIMGGEGLLLEIFNKFVNELKEKKCKRQEDKVCAQFGTVTQLPIHPASPVLLTKNGLLGALDSLAWLDKAAAALHTSQTNDFHCHDAMAPQCLGDIEPLSHGAFVPWCHGALVPLCHDALLPGAMVPWCLGATVPWCTMLRCDGASVPCCLGAMVPWCLCTMVRWYHGAFVPWFHGALVPTALGYLGAMVPVHGYPT</sequence>
<dbReference type="GO" id="GO:0071004">
    <property type="term" value="C:U2-type prespliceosome"/>
    <property type="evidence" value="ECO:0000318"/>
    <property type="project" value="GO_Central"/>
</dbReference>
<dbReference type="PANTHER" id="PTHR34723">
    <property type="entry name" value="PROTEIN CBG17025"/>
    <property type="match status" value="1"/>
</dbReference>
<proteinExistence type="predicted"/>
<dbReference type="AlphaFoldDB" id="A0A2G2XTX0"/>
<dbReference type="Pfam" id="PF25432">
    <property type="entry name" value="FF_PRPF40A"/>
    <property type="match status" value="1"/>
</dbReference>
<evidence type="ECO:0000313" key="1">
    <source>
        <dbReference type="EMBL" id="PHT60974.1"/>
    </source>
</evidence>
<reference evidence="1 2" key="2">
    <citation type="journal article" date="2017" name="Genome Biol.">
        <title>New reference genome sequences of hot pepper reveal the massive evolution of plant disease-resistance genes by retroduplication.</title>
        <authorList>
            <person name="Kim S."/>
            <person name="Park J."/>
            <person name="Yeom S.I."/>
            <person name="Kim Y.M."/>
            <person name="Seo E."/>
            <person name="Kim K.T."/>
            <person name="Kim M.S."/>
            <person name="Lee J.M."/>
            <person name="Cheong K."/>
            <person name="Shin H.S."/>
            <person name="Kim S.B."/>
            <person name="Han K."/>
            <person name="Lee J."/>
            <person name="Park M."/>
            <person name="Lee H.A."/>
            <person name="Lee H.Y."/>
            <person name="Lee Y."/>
            <person name="Oh S."/>
            <person name="Lee J.H."/>
            <person name="Choi E."/>
            <person name="Choi E."/>
            <person name="Lee S.E."/>
            <person name="Jeon J."/>
            <person name="Kim H."/>
            <person name="Choi G."/>
            <person name="Song H."/>
            <person name="Lee J."/>
            <person name="Lee S.C."/>
            <person name="Kwon J.K."/>
            <person name="Lee H.Y."/>
            <person name="Koo N."/>
            <person name="Hong Y."/>
            <person name="Kim R.W."/>
            <person name="Kang W.H."/>
            <person name="Huh J.H."/>
            <person name="Kang B.C."/>
            <person name="Yang T.J."/>
            <person name="Lee Y.H."/>
            <person name="Bennetzen J.L."/>
            <person name="Choi D."/>
        </authorList>
    </citation>
    <scope>NUCLEOTIDE SEQUENCE [LARGE SCALE GENOMIC DNA]</scope>
    <source>
        <strain evidence="2">cv. CM334</strain>
    </source>
</reference>
<gene>
    <name evidence="1" type="ORF">T459_35175</name>
</gene>
<name>A0A2G2XTX0_CAPAN</name>
<dbReference type="STRING" id="4072.A0A2G2XTX0"/>
<comment type="caution">
    <text evidence="1">The sequence shown here is derived from an EMBL/GenBank/DDBJ whole genome shotgun (WGS) entry which is preliminary data.</text>
</comment>
<dbReference type="Proteomes" id="UP000222542">
    <property type="component" value="Unassembled WGS sequence"/>
</dbReference>
<evidence type="ECO:0000313" key="2">
    <source>
        <dbReference type="Proteomes" id="UP000222542"/>
    </source>
</evidence>
<reference evidence="1 2" key="1">
    <citation type="journal article" date="2014" name="Nat. Genet.">
        <title>Genome sequence of the hot pepper provides insights into the evolution of pungency in Capsicum species.</title>
        <authorList>
            <person name="Kim S."/>
            <person name="Park M."/>
            <person name="Yeom S.I."/>
            <person name="Kim Y.M."/>
            <person name="Lee J.M."/>
            <person name="Lee H.A."/>
            <person name="Seo E."/>
            <person name="Choi J."/>
            <person name="Cheong K."/>
            <person name="Kim K.T."/>
            <person name="Jung K."/>
            <person name="Lee G.W."/>
            <person name="Oh S.K."/>
            <person name="Bae C."/>
            <person name="Kim S.B."/>
            <person name="Lee H.Y."/>
            <person name="Kim S.Y."/>
            <person name="Kim M.S."/>
            <person name="Kang B.C."/>
            <person name="Jo Y.D."/>
            <person name="Yang H.B."/>
            <person name="Jeong H.J."/>
            <person name="Kang W.H."/>
            <person name="Kwon J.K."/>
            <person name="Shin C."/>
            <person name="Lim J.Y."/>
            <person name="Park J.H."/>
            <person name="Huh J.H."/>
            <person name="Kim J.S."/>
            <person name="Kim B.D."/>
            <person name="Cohen O."/>
            <person name="Paran I."/>
            <person name="Suh M.C."/>
            <person name="Lee S.B."/>
            <person name="Kim Y.K."/>
            <person name="Shin Y."/>
            <person name="Noh S.J."/>
            <person name="Park J."/>
            <person name="Seo Y.S."/>
            <person name="Kwon S.Y."/>
            <person name="Kim H.A."/>
            <person name="Park J.M."/>
            <person name="Kim H.J."/>
            <person name="Choi S.B."/>
            <person name="Bosland P.W."/>
            <person name="Reeves G."/>
            <person name="Jo S.H."/>
            <person name="Lee B.W."/>
            <person name="Cho H.T."/>
            <person name="Choi H.S."/>
            <person name="Lee M.S."/>
            <person name="Yu Y."/>
            <person name="Do Choi Y."/>
            <person name="Park B.S."/>
            <person name="van Deynze A."/>
            <person name="Ashrafi H."/>
            <person name="Hill T."/>
            <person name="Kim W.T."/>
            <person name="Pai H.S."/>
            <person name="Ahn H.K."/>
            <person name="Yeam I."/>
            <person name="Giovannoni J.J."/>
            <person name="Rose J.K."/>
            <person name="Sorensen I."/>
            <person name="Lee S.J."/>
            <person name="Kim R.W."/>
            <person name="Choi I.Y."/>
            <person name="Choi B.S."/>
            <person name="Lim J.S."/>
            <person name="Lee Y.H."/>
            <person name="Choi D."/>
        </authorList>
    </citation>
    <scope>NUCLEOTIDE SEQUENCE [LARGE SCALE GENOMIC DNA]</scope>
    <source>
        <strain evidence="2">cv. CM334</strain>
    </source>
</reference>
<protein>
    <submittedName>
        <fullName evidence="1">Uncharacterized protein</fullName>
    </submittedName>
</protein>
<dbReference type="Gramene" id="PHT60974">
    <property type="protein sequence ID" value="PHT60974"/>
    <property type="gene ID" value="T459_35175"/>
</dbReference>
<dbReference type="GO" id="GO:0003723">
    <property type="term" value="F:RNA binding"/>
    <property type="evidence" value="ECO:0000318"/>
    <property type="project" value="GO_Central"/>
</dbReference>
<keyword evidence="2" id="KW-1185">Reference proteome</keyword>
<accession>A0A2G2XTX0</accession>